<keyword evidence="3" id="KW-0805">Transcription regulation</keyword>
<evidence type="ECO:0000256" key="2">
    <source>
        <dbReference type="ARBA" id="ARBA00022737"/>
    </source>
</evidence>
<dbReference type="InterPro" id="IPR036095">
    <property type="entry name" value="PTS_EIIB-like_sf"/>
</dbReference>
<dbReference type="PROSITE" id="PS00372">
    <property type="entry name" value="PTS_EIIA_TYPE_2_HIS"/>
    <property type="match status" value="1"/>
</dbReference>
<dbReference type="Pfam" id="PF00359">
    <property type="entry name" value="PTS_EIIA_2"/>
    <property type="match status" value="1"/>
</dbReference>
<dbReference type="InterPro" id="IPR036388">
    <property type="entry name" value="WH-like_DNA-bd_sf"/>
</dbReference>
<dbReference type="CDD" id="cd00211">
    <property type="entry name" value="PTS_IIA_fru"/>
    <property type="match status" value="1"/>
</dbReference>
<dbReference type="Gene3D" id="3.40.50.2300">
    <property type="match status" value="1"/>
</dbReference>
<evidence type="ECO:0000256" key="1">
    <source>
        <dbReference type="ARBA" id="ARBA00022679"/>
    </source>
</evidence>
<dbReference type="Pfam" id="PF05043">
    <property type="entry name" value="Mga"/>
    <property type="match status" value="1"/>
</dbReference>
<dbReference type="Gene3D" id="1.10.10.10">
    <property type="entry name" value="Winged helix-like DNA-binding domain superfamily/Winged helix DNA-binding domain"/>
    <property type="match status" value="1"/>
</dbReference>
<accession>A0A0A2TRQ2</accession>
<dbReference type="PROSITE" id="PS51099">
    <property type="entry name" value="PTS_EIIB_TYPE_2"/>
    <property type="match status" value="1"/>
</dbReference>
<feature type="domain" description="PRD" evidence="8">
    <location>
        <begin position="183"/>
        <end position="288"/>
    </location>
</feature>
<dbReference type="OrthoDB" id="3175596at2"/>
<dbReference type="InterPro" id="IPR007737">
    <property type="entry name" value="Mga_HTH"/>
</dbReference>
<dbReference type="InterPro" id="IPR016152">
    <property type="entry name" value="PTrfase/Anion_transptr"/>
</dbReference>
<dbReference type="Proteomes" id="UP000030147">
    <property type="component" value="Unassembled WGS sequence"/>
</dbReference>
<evidence type="ECO:0000256" key="4">
    <source>
        <dbReference type="ARBA" id="ARBA00023159"/>
    </source>
</evidence>
<gene>
    <name evidence="9" type="ORF">N782_14650</name>
</gene>
<keyword evidence="2" id="KW-0677">Repeat</keyword>
<evidence type="ECO:0000256" key="5">
    <source>
        <dbReference type="ARBA" id="ARBA00023163"/>
    </source>
</evidence>
<dbReference type="Pfam" id="PF00874">
    <property type="entry name" value="PRD"/>
    <property type="match status" value="2"/>
</dbReference>
<sequence length="647" mass="74583">MNSIQTKILLFLLMHPNQYILVQKLANEFDCSEKTIRNHMKQIENYLHTEAASIIRKPGYGVFLHIDNEEASKLYKELSESNPIKELDEEARKLHMAYKLLMEDKTLTMKGLSSTFFVSNKIIKRELDSIASWLKGFHLTLSSKQKIGLTIEGSEKDKRAALARLLAFQKDEEETNSLMMEKLFSKQEISIIRNALEKFQNNHQLYYADETVEGLILHILFTIKRIKLSKSIHLSKEELTNLQNKKEYQWTKEMLAELEKPFVIHFPEHEIAYLTLHILSGRLRYGSTASVSQQDETHPLLHHVMDTLTRKLGSLYDIDFHTDKDLKAGLETHLQTTLKRLDYGFDVPNPMLDDIKKMYPYLFDQLVFALEDIQETLPASIPEEEIAFLVLHFQASIERLSSQKQRQKNILIVCHMGMGMSQLLRTKIERQFPAVHVIGSISKSDVTSYLKQHEVDCIISTTSISVEKPPSIVVSPLLEEKDTERLQQFFRRPKETSEKKQEGSVLLQYTSPFLLFLNQESNHRYKIIEQLARTLHDKGYVQKEYIESCIQRERSASTNIGGLLAIPHGSPEYVNQSSIAIATLKEPIEWGTGKVNMVCLLGMRYNNQAEAKQLFEELSSWSESPAIIDSLTKEQDVMSFLSTLKNI</sequence>
<keyword evidence="9" id="KW-0813">Transport</keyword>
<keyword evidence="10" id="KW-1185">Reference proteome</keyword>
<dbReference type="eggNOG" id="COG3711">
    <property type="taxonomic scope" value="Bacteria"/>
</dbReference>
<name>A0A0A2TRQ2_9BACI</name>
<dbReference type="InterPro" id="IPR002178">
    <property type="entry name" value="PTS_EIIA_type-2_dom"/>
</dbReference>
<feature type="domain" description="PRD" evidence="8">
    <location>
        <begin position="296"/>
        <end position="403"/>
    </location>
</feature>
<evidence type="ECO:0000259" key="6">
    <source>
        <dbReference type="PROSITE" id="PS51094"/>
    </source>
</evidence>
<organism evidence="9 10">
    <name type="scientific">Pontibacillus yanchengensis Y32</name>
    <dbReference type="NCBI Taxonomy" id="1385514"/>
    <lineage>
        <taxon>Bacteria</taxon>
        <taxon>Bacillati</taxon>
        <taxon>Bacillota</taxon>
        <taxon>Bacilli</taxon>
        <taxon>Bacillales</taxon>
        <taxon>Bacillaceae</taxon>
        <taxon>Pontibacillus</taxon>
    </lineage>
</organism>
<dbReference type="InterPro" id="IPR013011">
    <property type="entry name" value="PTS_EIIB_2"/>
</dbReference>
<dbReference type="EMBL" id="AVBF01000042">
    <property type="protein sequence ID" value="KGP71935.1"/>
    <property type="molecule type" value="Genomic_DNA"/>
</dbReference>
<dbReference type="PROSITE" id="PS51372">
    <property type="entry name" value="PRD_2"/>
    <property type="match status" value="2"/>
</dbReference>
<dbReference type="InterPro" id="IPR036634">
    <property type="entry name" value="PRD_sf"/>
</dbReference>
<dbReference type="GO" id="GO:0008982">
    <property type="term" value="F:protein-N(PI)-phosphohistidine-sugar phosphotransferase activity"/>
    <property type="evidence" value="ECO:0007669"/>
    <property type="project" value="InterPro"/>
</dbReference>
<dbReference type="STRING" id="1385514.N782_14650"/>
<dbReference type="Gene3D" id="1.10.1790.10">
    <property type="entry name" value="PRD domain"/>
    <property type="match status" value="2"/>
</dbReference>
<dbReference type="SUPFAM" id="SSF55804">
    <property type="entry name" value="Phoshotransferase/anion transport protein"/>
    <property type="match status" value="1"/>
</dbReference>
<evidence type="ECO:0000259" key="7">
    <source>
        <dbReference type="PROSITE" id="PS51099"/>
    </source>
</evidence>
<comment type="caution">
    <text evidence="9">The sequence shown here is derived from an EMBL/GenBank/DDBJ whole genome shotgun (WGS) entry which is preliminary data.</text>
</comment>
<evidence type="ECO:0000259" key="8">
    <source>
        <dbReference type="PROSITE" id="PS51372"/>
    </source>
</evidence>
<dbReference type="Gene3D" id="3.40.930.10">
    <property type="entry name" value="Mannitol-specific EII, Chain A"/>
    <property type="match status" value="1"/>
</dbReference>
<dbReference type="eggNOG" id="COG1762">
    <property type="taxonomic scope" value="Bacteria"/>
</dbReference>
<dbReference type="InterPro" id="IPR013196">
    <property type="entry name" value="HTH_11"/>
</dbReference>
<feature type="domain" description="PTS EIIB type-2" evidence="7">
    <location>
        <begin position="408"/>
        <end position="498"/>
    </location>
</feature>
<dbReference type="InterPro" id="IPR011608">
    <property type="entry name" value="PRD"/>
</dbReference>
<dbReference type="AlphaFoldDB" id="A0A0A2TRQ2"/>
<dbReference type="RefSeq" id="WP_036821411.1">
    <property type="nucleotide sequence ID" value="NZ_AVBF01000042.1"/>
</dbReference>
<dbReference type="CDD" id="cd05568">
    <property type="entry name" value="PTS_IIB_bgl_like"/>
    <property type="match status" value="1"/>
</dbReference>
<dbReference type="PANTHER" id="PTHR30185:SF12">
    <property type="entry name" value="TRANSCRIPTIONAL REGULATOR MANR"/>
    <property type="match status" value="1"/>
</dbReference>
<dbReference type="GO" id="GO:0006355">
    <property type="term" value="P:regulation of DNA-templated transcription"/>
    <property type="evidence" value="ECO:0007669"/>
    <property type="project" value="InterPro"/>
</dbReference>
<dbReference type="SUPFAM" id="SSF63520">
    <property type="entry name" value="PTS-regulatory domain, PRD"/>
    <property type="match status" value="2"/>
</dbReference>
<evidence type="ECO:0000256" key="3">
    <source>
        <dbReference type="ARBA" id="ARBA00023015"/>
    </source>
</evidence>
<keyword evidence="5" id="KW-0804">Transcription</keyword>
<protein>
    <submittedName>
        <fullName evidence="9">PTS sugar transporter subunit IIA</fullName>
    </submittedName>
</protein>
<dbReference type="SUPFAM" id="SSF52794">
    <property type="entry name" value="PTS system IIB component-like"/>
    <property type="match status" value="1"/>
</dbReference>
<keyword evidence="4" id="KW-0010">Activator</keyword>
<evidence type="ECO:0000313" key="9">
    <source>
        <dbReference type="EMBL" id="KGP71935.1"/>
    </source>
</evidence>
<dbReference type="PROSITE" id="PS51094">
    <property type="entry name" value="PTS_EIIA_TYPE_2"/>
    <property type="match status" value="1"/>
</dbReference>
<evidence type="ECO:0000313" key="10">
    <source>
        <dbReference type="Proteomes" id="UP000030147"/>
    </source>
</evidence>
<proteinExistence type="predicted"/>
<feature type="domain" description="PTS EIIA type-2" evidence="6">
    <location>
        <begin position="508"/>
        <end position="647"/>
    </location>
</feature>
<keyword evidence="1" id="KW-0808">Transferase</keyword>
<reference evidence="9 10" key="1">
    <citation type="journal article" date="2015" name="Stand. Genomic Sci.">
        <title>High quality draft genome sequence of the moderately halophilic bacterium Pontibacillus yanchengensis Y32(T) and comparison among Pontibacillus genomes.</title>
        <authorList>
            <person name="Huang J."/>
            <person name="Qiao Z.X."/>
            <person name="Tang J.W."/>
            <person name="Wang G."/>
        </authorList>
    </citation>
    <scope>NUCLEOTIDE SEQUENCE [LARGE SCALE GENOMIC DNA]</scope>
    <source>
        <strain evidence="9 10">Y32</strain>
    </source>
</reference>
<dbReference type="Pfam" id="PF08279">
    <property type="entry name" value="HTH_11"/>
    <property type="match status" value="1"/>
</dbReference>
<dbReference type="GO" id="GO:0009401">
    <property type="term" value="P:phosphoenolpyruvate-dependent sugar phosphotransferase system"/>
    <property type="evidence" value="ECO:0007669"/>
    <property type="project" value="InterPro"/>
</dbReference>
<dbReference type="PANTHER" id="PTHR30185">
    <property type="entry name" value="CRYPTIC BETA-GLUCOSIDE BGL OPERON ANTITERMINATOR"/>
    <property type="match status" value="1"/>
</dbReference>
<keyword evidence="9" id="KW-0762">Sugar transport</keyword>
<dbReference type="InterPro" id="IPR050661">
    <property type="entry name" value="BglG_antiterminators"/>
</dbReference>